<accession>A0A6J7W8G9</accession>
<dbReference type="SUPFAM" id="SSF56801">
    <property type="entry name" value="Acetyl-CoA synthetase-like"/>
    <property type="match status" value="1"/>
</dbReference>
<dbReference type="InterPro" id="IPR042099">
    <property type="entry name" value="ANL_N_sf"/>
</dbReference>
<dbReference type="GO" id="GO:0016878">
    <property type="term" value="F:acid-thiol ligase activity"/>
    <property type="evidence" value="ECO:0007669"/>
    <property type="project" value="UniProtKB-ARBA"/>
</dbReference>
<dbReference type="InterPro" id="IPR045851">
    <property type="entry name" value="AMP-bd_C_sf"/>
</dbReference>
<dbReference type="PANTHER" id="PTHR43767:SF1">
    <property type="entry name" value="NONRIBOSOMAL PEPTIDE SYNTHASE PES1 (EUROFUNG)-RELATED"/>
    <property type="match status" value="1"/>
</dbReference>
<dbReference type="Gene3D" id="3.30.300.30">
    <property type="match status" value="1"/>
</dbReference>
<feature type="domain" description="AMP-dependent synthetase/ligase" evidence="1">
    <location>
        <begin position="130"/>
        <end position="340"/>
    </location>
</feature>
<name>A0A6J7W8G9_9ZZZZ</name>
<dbReference type="CDD" id="cd04433">
    <property type="entry name" value="AFD_class_I"/>
    <property type="match status" value="1"/>
</dbReference>
<dbReference type="Gene3D" id="3.40.50.980">
    <property type="match status" value="1"/>
</dbReference>
<evidence type="ECO:0000313" key="2">
    <source>
        <dbReference type="EMBL" id="CAB5143811.1"/>
    </source>
</evidence>
<dbReference type="EMBL" id="CAFBRY010000014">
    <property type="protein sequence ID" value="CAB5143811.1"/>
    <property type="molecule type" value="Genomic_DNA"/>
</dbReference>
<organism evidence="2">
    <name type="scientific">freshwater metagenome</name>
    <dbReference type="NCBI Taxonomy" id="449393"/>
    <lineage>
        <taxon>unclassified sequences</taxon>
        <taxon>metagenomes</taxon>
        <taxon>ecological metagenomes</taxon>
    </lineage>
</organism>
<feature type="domain" description="AMP-dependent synthetase/ligase" evidence="1">
    <location>
        <begin position="9"/>
        <end position="69"/>
    </location>
</feature>
<dbReference type="Pfam" id="PF00501">
    <property type="entry name" value="AMP-binding"/>
    <property type="match status" value="2"/>
</dbReference>
<dbReference type="AlphaFoldDB" id="A0A6J7W8G9"/>
<dbReference type="InterPro" id="IPR000873">
    <property type="entry name" value="AMP-dep_synth/lig_dom"/>
</dbReference>
<dbReference type="InterPro" id="IPR050237">
    <property type="entry name" value="ATP-dep_AMP-bd_enzyme"/>
</dbReference>
<sequence length="480" mass="52262">MLNFDELLRSQANMHPHELAFADEIHDVTFFQLNSFARKIANILMQLGVRQGDVVCTALPTYPGWVVTLSLHLLGVTTMSRGEGLLLSAGFSPDWLITFQPDQQFPMQKTVIFDEAFLRRINASDEIDVAPGYASSTSLARFFTTSGTTGERKFIAFSLDELDLWAKQPSSYPMVGEPNLFCLFPFGGALSYKTTLASLKNGNPALVWGHSNHRLSETFTKFPIRTIVGSPLQVSKFLELQRSIGYRFPELRTVILTGSPPSMKLLENLHLDAECKIFDGFGSTEAGNVTIREITDGISGGALINSSADVQIVDENDLVLPLMQTGRIRYKKPGMATSYYKNPVASAEFFKDGYFYPGDLGYIDEAGLLVLCGRVNEVINLGGVKINPEKVDEVALAQLGVLDCASFAVSDASGVEQLGIALVTDGDFDLELFTKAMASKSPANPSVIKQVGAIARNDNGKVVRGDLSAQISTFKGDNPG</sequence>
<dbReference type="Gene3D" id="3.40.50.12780">
    <property type="entry name" value="N-terminal domain of ligase-like"/>
    <property type="match status" value="1"/>
</dbReference>
<gene>
    <name evidence="2" type="ORF">UFOPK4427_00663</name>
</gene>
<proteinExistence type="predicted"/>
<dbReference type="PANTHER" id="PTHR43767">
    <property type="entry name" value="LONG-CHAIN-FATTY-ACID--COA LIGASE"/>
    <property type="match status" value="1"/>
</dbReference>
<protein>
    <submittedName>
        <fullName evidence="2">Unannotated protein</fullName>
    </submittedName>
</protein>
<evidence type="ECO:0000259" key="1">
    <source>
        <dbReference type="Pfam" id="PF00501"/>
    </source>
</evidence>
<reference evidence="2" key="1">
    <citation type="submission" date="2020-05" db="EMBL/GenBank/DDBJ databases">
        <authorList>
            <person name="Chiriac C."/>
            <person name="Salcher M."/>
            <person name="Ghai R."/>
            <person name="Kavagutti S V."/>
        </authorList>
    </citation>
    <scope>NUCLEOTIDE SEQUENCE</scope>
</reference>